<dbReference type="GO" id="GO:0032259">
    <property type="term" value="P:methylation"/>
    <property type="evidence" value="ECO:0007669"/>
    <property type="project" value="UniProtKB-KW"/>
</dbReference>
<keyword evidence="3" id="KW-1185">Reference proteome</keyword>
<dbReference type="InterPro" id="IPR029063">
    <property type="entry name" value="SAM-dependent_MTases_sf"/>
</dbReference>
<protein>
    <submittedName>
        <fullName evidence="2">SAM-dependent methyltransferase</fullName>
    </submittedName>
</protein>
<dbReference type="Gene3D" id="3.40.50.150">
    <property type="entry name" value="Vaccinia Virus protein VP39"/>
    <property type="match status" value="1"/>
</dbReference>
<dbReference type="AlphaFoldDB" id="A0A162FSL2"/>
<name>A0A162FSL2_9MYCO</name>
<dbReference type="PANTHER" id="PTHR43464:SF83">
    <property type="entry name" value="MALONYL-[ACYL-CARRIER PROTEIN] O-METHYLTRANSFERASE"/>
    <property type="match status" value="1"/>
</dbReference>
<sequence length="208" mass="23185">MIAVQLPSPPGLAEALNVVRPSARLRGQAEALAGYLDEGDSVLDVGCGTGHLSAYLRQMYGVHASGVDVADFRRVPVPFRLFDGTSIPSPDNAFDHVVLSEVLHHSHDPAALVKECHRVARRSVVVFEDMPDGRFGKLILRAHVELFARYYRYPFRPADIGTYRAALHWLGQNAFRVTQLPQPPEWLRVYPRVLFVYSLKPPSASRST</sequence>
<keyword evidence="2" id="KW-0489">Methyltransferase</keyword>
<dbReference type="GO" id="GO:0008757">
    <property type="term" value="F:S-adenosylmethionine-dependent methyltransferase activity"/>
    <property type="evidence" value="ECO:0007669"/>
    <property type="project" value="InterPro"/>
</dbReference>
<dbReference type="EMBL" id="LWCI01000008">
    <property type="protein sequence ID" value="KZS68136.1"/>
    <property type="molecule type" value="Genomic_DNA"/>
</dbReference>
<keyword evidence="2" id="KW-0808">Transferase</keyword>
<evidence type="ECO:0000313" key="3">
    <source>
        <dbReference type="Proteomes" id="UP000077342"/>
    </source>
</evidence>
<evidence type="ECO:0000259" key="1">
    <source>
        <dbReference type="Pfam" id="PF08241"/>
    </source>
</evidence>
<reference evidence="3" key="1">
    <citation type="submission" date="2016-04" db="EMBL/GenBank/DDBJ databases">
        <authorList>
            <person name="Strapagiel D."/>
            <person name="Borowka P."/>
            <person name="Marciniak B."/>
            <person name="Bakula Z."/>
            <person name="Van Ingen J."/>
            <person name="Safianowska A."/>
            <person name="Dziadek J."/>
            <person name="Jagielski T."/>
        </authorList>
    </citation>
    <scope>NUCLEOTIDE SEQUENCE [LARGE SCALE GENOMIC DNA]</scope>
    <source>
        <strain evidence="3">1010001458</strain>
    </source>
</reference>
<comment type="caution">
    <text evidence="2">The sequence shown here is derived from an EMBL/GenBank/DDBJ whole genome shotgun (WGS) entry which is preliminary data.</text>
</comment>
<proteinExistence type="predicted"/>
<dbReference type="Pfam" id="PF08241">
    <property type="entry name" value="Methyltransf_11"/>
    <property type="match status" value="1"/>
</dbReference>
<dbReference type="SUPFAM" id="SSF53335">
    <property type="entry name" value="S-adenosyl-L-methionine-dependent methyltransferases"/>
    <property type="match status" value="1"/>
</dbReference>
<dbReference type="RefSeq" id="WP_075509079.1">
    <property type="nucleotide sequence ID" value="NZ_CP089224.1"/>
</dbReference>
<organism evidence="2 3">
    <name type="scientific">Mycobacterium ostraviense</name>
    <dbReference type="NCBI Taxonomy" id="2738409"/>
    <lineage>
        <taxon>Bacteria</taxon>
        <taxon>Bacillati</taxon>
        <taxon>Actinomycetota</taxon>
        <taxon>Actinomycetes</taxon>
        <taxon>Mycobacteriales</taxon>
        <taxon>Mycobacteriaceae</taxon>
        <taxon>Mycobacterium</taxon>
    </lineage>
</organism>
<feature type="domain" description="Methyltransferase type 11" evidence="1">
    <location>
        <begin position="43"/>
        <end position="122"/>
    </location>
</feature>
<gene>
    <name evidence="2" type="ORF">A4G28_03250</name>
</gene>
<dbReference type="InterPro" id="IPR013216">
    <property type="entry name" value="Methyltransf_11"/>
</dbReference>
<dbReference type="PANTHER" id="PTHR43464">
    <property type="entry name" value="METHYLTRANSFERASE"/>
    <property type="match status" value="1"/>
</dbReference>
<evidence type="ECO:0000313" key="2">
    <source>
        <dbReference type="EMBL" id="KZS68136.1"/>
    </source>
</evidence>
<dbReference type="Proteomes" id="UP000077342">
    <property type="component" value="Unassembled WGS sequence"/>
</dbReference>
<accession>A0A162FSL2</accession>
<dbReference type="CDD" id="cd02440">
    <property type="entry name" value="AdoMet_MTases"/>
    <property type="match status" value="1"/>
</dbReference>